<evidence type="ECO:0000313" key="3">
    <source>
        <dbReference type="Proteomes" id="UP000693970"/>
    </source>
</evidence>
<organism evidence="2 3">
    <name type="scientific">Nitzschia inconspicua</name>
    <dbReference type="NCBI Taxonomy" id="303405"/>
    <lineage>
        <taxon>Eukaryota</taxon>
        <taxon>Sar</taxon>
        <taxon>Stramenopiles</taxon>
        <taxon>Ochrophyta</taxon>
        <taxon>Bacillariophyta</taxon>
        <taxon>Bacillariophyceae</taxon>
        <taxon>Bacillariophycidae</taxon>
        <taxon>Bacillariales</taxon>
        <taxon>Bacillariaceae</taxon>
        <taxon>Nitzschia</taxon>
    </lineage>
</organism>
<dbReference type="PANTHER" id="PTHR40866:SF1">
    <property type="entry name" value="BED-TYPE DOMAIN-CONTAINING PROTEIN"/>
    <property type="match status" value="1"/>
</dbReference>
<dbReference type="Proteomes" id="UP000693970">
    <property type="component" value="Unassembled WGS sequence"/>
</dbReference>
<comment type="caution">
    <text evidence="2">The sequence shown here is derived from an EMBL/GenBank/DDBJ whole genome shotgun (WGS) entry which is preliminary data.</text>
</comment>
<keyword evidence="3" id="KW-1185">Reference proteome</keyword>
<protein>
    <submittedName>
        <fullName evidence="2">Uncharacterized protein</fullName>
    </submittedName>
</protein>
<feature type="compositionally biased region" description="Basic and acidic residues" evidence="1">
    <location>
        <begin position="163"/>
        <end position="175"/>
    </location>
</feature>
<reference evidence="2" key="1">
    <citation type="journal article" date="2021" name="Sci. Rep.">
        <title>Diploid genomic architecture of Nitzschia inconspicua, an elite biomass production diatom.</title>
        <authorList>
            <person name="Oliver A."/>
            <person name="Podell S."/>
            <person name="Pinowska A."/>
            <person name="Traller J.C."/>
            <person name="Smith S.R."/>
            <person name="McClure R."/>
            <person name="Beliaev A."/>
            <person name="Bohutskyi P."/>
            <person name="Hill E.A."/>
            <person name="Rabines A."/>
            <person name="Zheng H."/>
            <person name="Allen L.Z."/>
            <person name="Kuo A."/>
            <person name="Grigoriev I.V."/>
            <person name="Allen A.E."/>
            <person name="Hazlebeck D."/>
            <person name="Allen E.E."/>
        </authorList>
    </citation>
    <scope>NUCLEOTIDE SEQUENCE</scope>
    <source>
        <strain evidence="2">Hildebrandi</strain>
    </source>
</reference>
<name>A0A9K3LP01_9STRA</name>
<dbReference type="AlphaFoldDB" id="A0A9K3LP01"/>
<feature type="region of interest" description="Disordered" evidence="1">
    <location>
        <begin position="163"/>
        <end position="184"/>
    </location>
</feature>
<accession>A0A9K3LP01</accession>
<reference evidence="2" key="2">
    <citation type="submission" date="2021-04" db="EMBL/GenBank/DDBJ databases">
        <authorList>
            <person name="Podell S."/>
        </authorList>
    </citation>
    <scope>NUCLEOTIDE SEQUENCE</scope>
    <source>
        <strain evidence="2">Hildebrandi</strain>
    </source>
</reference>
<proteinExistence type="predicted"/>
<evidence type="ECO:0000313" key="2">
    <source>
        <dbReference type="EMBL" id="KAG7365259.1"/>
    </source>
</evidence>
<sequence length="184" mass="20770">MASPTAPTAATALIELLESTLKLYNGDKEKLVCIIVQPGLRAALDKVSTLMSKALNVKPSAQLRTLTLDAHQKILKAKKDNVIRWTLTMDMVRRYLRIKDELSACNGLEDYVLSGRENQVIKEAAKSFHTFNMITVEIQAKGMDLLHVWEQFVTLLSHEKVQNDGHVSRPESENRRKSKVQTSR</sequence>
<dbReference type="EMBL" id="JAGRRH010000009">
    <property type="protein sequence ID" value="KAG7365259.1"/>
    <property type="molecule type" value="Genomic_DNA"/>
</dbReference>
<dbReference type="PANTHER" id="PTHR40866">
    <property type="entry name" value="BED-TYPE DOMAIN-CONTAINING PROTEIN"/>
    <property type="match status" value="1"/>
</dbReference>
<evidence type="ECO:0000256" key="1">
    <source>
        <dbReference type="SAM" id="MobiDB-lite"/>
    </source>
</evidence>
<gene>
    <name evidence="2" type="ORF">IV203_038462</name>
</gene>